<feature type="compositionally biased region" description="Basic and acidic residues" evidence="1">
    <location>
        <begin position="28"/>
        <end position="42"/>
    </location>
</feature>
<dbReference type="Proteomes" id="UP000030762">
    <property type="component" value="Unassembled WGS sequence"/>
</dbReference>
<feature type="compositionally biased region" description="Basic and acidic residues" evidence="1">
    <location>
        <begin position="55"/>
        <end position="80"/>
    </location>
</feature>
<dbReference type="GeneID" id="19956753"/>
<dbReference type="VEuPathDB" id="FungiDB:SDRG_16026"/>
<sequence length="322" mass="36277">MDTPSGNKALRNRTVASREKAQVATIKADPKPKKMKVETKPKKIKVEATTKKIKVETKPKKTISDVKTSRDDPTELETDKTGNTFPLEMEIVADMPKRKNNVSVTAGAKGQQEAAVDLFNSFLRNTNQSWHGVKETWKKMKIAENNGDERPKPDVYDVLEEFVKFMYNYNAPKARNSIGCLSSQTADNYLSQAKATFIQNLGDLDATRCKTIRASMKKIFVEREVQVGIYKKQAPCMTVQDMEVLGKMLHAQGGFEDIEFASLLVMSWHMLGRAIDSTWLQRSQIQLMSESDLFVTFARLKTASLQAHAAVRRRGLERGPIT</sequence>
<evidence type="ECO:0000313" key="2">
    <source>
        <dbReference type="EMBL" id="EQC26135.1"/>
    </source>
</evidence>
<name>T0PYJ0_SAPDV</name>
<proteinExistence type="predicted"/>
<dbReference type="AlphaFoldDB" id="T0PYJ0"/>
<dbReference type="EMBL" id="JH767241">
    <property type="protein sequence ID" value="EQC26135.1"/>
    <property type="molecule type" value="Genomic_DNA"/>
</dbReference>
<feature type="region of interest" description="Disordered" evidence="1">
    <location>
        <begin position="1"/>
        <end position="42"/>
    </location>
</feature>
<gene>
    <name evidence="2" type="ORF">SDRG_16026</name>
</gene>
<dbReference type="OMA" id="RCKTIRA"/>
<evidence type="ECO:0000256" key="1">
    <source>
        <dbReference type="SAM" id="MobiDB-lite"/>
    </source>
</evidence>
<feature type="region of interest" description="Disordered" evidence="1">
    <location>
        <begin position="55"/>
        <end position="81"/>
    </location>
</feature>
<dbReference type="RefSeq" id="XP_008620437.1">
    <property type="nucleotide sequence ID" value="XM_008622215.1"/>
</dbReference>
<keyword evidence="3" id="KW-1185">Reference proteome</keyword>
<protein>
    <submittedName>
        <fullName evidence="2">Uncharacterized protein</fullName>
    </submittedName>
</protein>
<evidence type="ECO:0000313" key="3">
    <source>
        <dbReference type="Proteomes" id="UP000030762"/>
    </source>
</evidence>
<dbReference type="InParanoid" id="T0PYJ0"/>
<dbReference type="OrthoDB" id="10490262at2759"/>
<accession>T0PYJ0</accession>
<reference evidence="2 3" key="1">
    <citation type="submission" date="2012-04" db="EMBL/GenBank/DDBJ databases">
        <title>The Genome Sequence of Saprolegnia declina VS20.</title>
        <authorList>
            <consortium name="The Broad Institute Genome Sequencing Platform"/>
            <person name="Russ C."/>
            <person name="Nusbaum C."/>
            <person name="Tyler B."/>
            <person name="van West P."/>
            <person name="Dieguez-Uribeondo J."/>
            <person name="de Bruijn I."/>
            <person name="Tripathy S."/>
            <person name="Jiang R."/>
            <person name="Young S.K."/>
            <person name="Zeng Q."/>
            <person name="Gargeya S."/>
            <person name="Fitzgerald M."/>
            <person name="Haas B."/>
            <person name="Abouelleil A."/>
            <person name="Alvarado L."/>
            <person name="Arachchi H.M."/>
            <person name="Berlin A."/>
            <person name="Chapman S.B."/>
            <person name="Goldberg J."/>
            <person name="Griggs A."/>
            <person name="Gujja S."/>
            <person name="Hansen M."/>
            <person name="Howarth C."/>
            <person name="Imamovic A."/>
            <person name="Larimer J."/>
            <person name="McCowen C."/>
            <person name="Montmayeur A."/>
            <person name="Murphy C."/>
            <person name="Neiman D."/>
            <person name="Pearson M."/>
            <person name="Priest M."/>
            <person name="Roberts A."/>
            <person name="Saif S."/>
            <person name="Shea T."/>
            <person name="Sisk P."/>
            <person name="Sykes S."/>
            <person name="Wortman J."/>
            <person name="Nusbaum C."/>
            <person name="Birren B."/>
        </authorList>
    </citation>
    <scope>NUCLEOTIDE SEQUENCE [LARGE SCALE GENOMIC DNA]</scope>
    <source>
        <strain evidence="2 3">VS20</strain>
    </source>
</reference>
<organism evidence="2 3">
    <name type="scientific">Saprolegnia diclina (strain VS20)</name>
    <dbReference type="NCBI Taxonomy" id="1156394"/>
    <lineage>
        <taxon>Eukaryota</taxon>
        <taxon>Sar</taxon>
        <taxon>Stramenopiles</taxon>
        <taxon>Oomycota</taxon>
        <taxon>Saprolegniomycetes</taxon>
        <taxon>Saprolegniales</taxon>
        <taxon>Saprolegniaceae</taxon>
        <taxon>Saprolegnia</taxon>
    </lineage>
</organism>